<name>A0ABU5VYC4_9BACT</name>
<dbReference type="SUPFAM" id="SSF58100">
    <property type="entry name" value="Bacterial hemolysins"/>
    <property type="match status" value="1"/>
</dbReference>
<dbReference type="Proteomes" id="UP001302274">
    <property type="component" value="Unassembled WGS sequence"/>
</dbReference>
<comment type="caution">
    <text evidence="3">The sequence shown here is derived from an EMBL/GenBank/DDBJ whole genome shotgun (WGS) entry which is preliminary data.</text>
</comment>
<evidence type="ECO:0000256" key="2">
    <source>
        <dbReference type="SAM" id="SignalP"/>
    </source>
</evidence>
<accession>A0ABU5VYC4</accession>
<feature type="coiled-coil region" evidence="1">
    <location>
        <begin position="176"/>
        <end position="221"/>
    </location>
</feature>
<protein>
    <submittedName>
        <fullName evidence="3">Uncharacterized protein</fullName>
    </submittedName>
</protein>
<reference evidence="3 4" key="1">
    <citation type="submission" date="2023-11" db="EMBL/GenBank/DDBJ databases">
        <title>A Novel Polar Bacteriovorax (B. antarcticus) Isolated from the Biocrust in Antarctica.</title>
        <authorList>
            <person name="Mun W."/>
            <person name="Choi S.Y."/>
            <person name="Mitchell R.J."/>
        </authorList>
    </citation>
    <scope>NUCLEOTIDE SEQUENCE [LARGE SCALE GENOMIC DNA]</scope>
    <source>
        <strain evidence="3 4">PP10</strain>
    </source>
</reference>
<proteinExistence type="predicted"/>
<evidence type="ECO:0000256" key="1">
    <source>
        <dbReference type="SAM" id="Coils"/>
    </source>
</evidence>
<evidence type="ECO:0000313" key="3">
    <source>
        <dbReference type="EMBL" id="MEA9358069.1"/>
    </source>
</evidence>
<sequence>MRKLKHLIKVFAVHTLILSLVQTSFIFTTAQAADVTGKDILSVANIALGTYGAFLGQKQQMIQQQIMAQKNAALMQKLSPSCKNADGTYCYQAAGKYFPECPLPATMATMPQNVCSETVPDPAQSAMQISSMITYESIAKGWVNYYDQMSNEATNATYPSGLKCLTDKTKKIDSEIIEMINNLTRLQDQLNKDKETFKANNKKLLEQLSQTNDELMGASKNNLDIKTTAFAKYFSSSCQSVIGEEGLAKGSQVGLLQIQQSIAPANKRAADYNQNRTAIEAELRSDITNIQNSIAASGLQDYFDGKSTETSKFQSLRAATVKQAQEFKLAKDRIANELSKIGYQLPTMDKNFSVDFGDFLAESKDFFRKTYINNCVTGADKSGIAISTDQILNNLQQRSTGSAGTARDKYKAALANILNSDAFIEDKLTQIRALEETYKDISITYQNSDGQKVIETPYDLYVKTLDKCEKKYVQDNSNTATGSNGVSQQKKVDRGQALLRELKALHDNYASNLGTKVLEQVLSCNGEAKKSGSTCGTPESFDHTAPSFCMNHASQCANEVNGCYAEATNQVETRKAKMNALAKTFNANAETMVNRSNQLYNAQKANVMEMVKLIQGRFPGTNFTIPENMFISMPELKKDTYGVDLAADGSMAFMDDLPKKIDSLKKIFKDQQAKVDAEIEDYIGKQKAAMSSQKERWGQLASECKAQISSVTKDLAKYNSEGQKKQAEQDAKTGMFCKKYTDMAENPLGACNGADKLAEDADQISARLTNDALKYTGKFRNVCNMYNNDSKDAIPDYCLDEEAYAKLSIQKKNLCKAQEAAETKRINASLGTDTKKSRRSKISFDSLCKGQSGLKSDKDFIAAAAEKMSAEDKELLKDAKSLKDVMSKIDDLDDSTADFFDGIASYKTDKDDNKSVCSQMESIAKFDMGDYPTETSKLKDYGNENKKKYEDEITAKEAEKVKLLTADPKADTTAITKQIADIKGKKDDNYANTEKARKKIELNNVFASLTPPTPTKEEAKVTELSRLGQQVDGTCDAQASNTNTGKNFGASLLQSFDAAILGTAK</sequence>
<feature type="signal peptide" evidence="2">
    <location>
        <begin position="1"/>
        <end position="32"/>
    </location>
</feature>
<keyword evidence="1" id="KW-0175">Coiled coil</keyword>
<evidence type="ECO:0000313" key="4">
    <source>
        <dbReference type="Proteomes" id="UP001302274"/>
    </source>
</evidence>
<dbReference type="EMBL" id="JAYGJQ010000002">
    <property type="protein sequence ID" value="MEA9358069.1"/>
    <property type="molecule type" value="Genomic_DNA"/>
</dbReference>
<keyword evidence="2" id="KW-0732">Signal</keyword>
<feature type="chain" id="PRO_5047180662" evidence="2">
    <location>
        <begin position="33"/>
        <end position="1065"/>
    </location>
</feature>
<organism evidence="3 4">
    <name type="scientific">Bacteriovorax antarcticus</name>
    <dbReference type="NCBI Taxonomy" id="3088717"/>
    <lineage>
        <taxon>Bacteria</taxon>
        <taxon>Pseudomonadati</taxon>
        <taxon>Bdellovibrionota</taxon>
        <taxon>Bacteriovoracia</taxon>
        <taxon>Bacteriovoracales</taxon>
        <taxon>Bacteriovoracaceae</taxon>
        <taxon>Bacteriovorax</taxon>
    </lineage>
</organism>
<keyword evidence="4" id="KW-1185">Reference proteome</keyword>
<gene>
    <name evidence="3" type="ORF">SHI21_17685</name>
</gene>
<dbReference type="RefSeq" id="WP_323578319.1">
    <property type="nucleotide sequence ID" value="NZ_JAYGJQ010000002.1"/>
</dbReference>